<feature type="region of interest" description="Disordered" evidence="1">
    <location>
        <begin position="64"/>
        <end position="92"/>
    </location>
</feature>
<dbReference type="EMBL" id="PDND01000023">
    <property type="protein sequence ID" value="PGH35353.1"/>
    <property type="molecule type" value="Genomic_DNA"/>
</dbReference>
<dbReference type="Proteomes" id="UP000226031">
    <property type="component" value="Unassembled WGS sequence"/>
</dbReference>
<accession>A0A2B7ZQ88</accession>
<name>A0A2B7ZQ88_9EURO</name>
<comment type="caution">
    <text evidence="2">The sequence shown here is derived from an EMBL/GenBank/DDBJ whole genome shotgun (WGS) entry which is preliminary data.</text>
</comment>
<sequence length="191" mass="21652">MVRRTGCRTTIVHWHVVVQPILEVHAKKGTKERTDDWGAFKIRARYGDKGKSSQSQNYNQQGTLFKMSPSTSAPASNPQDQPQSHKPAETSPSFFQSLSVNPFYDNINILDRLDRPLYVRHSDPEQCCELESVEPISSPRKNCFALRCGDRKNTLEETLDDSDSRMKRASVAPSYSERSYSSNPEPMAVEI</sequence>
<keyword evidence="3" id="KW-1185">Reference proteome</keyword>
<evidence type="ECO:0000313" key="2">
    <source>
        <dbReference type="EMBL" id="PGH35353.1"/>
    </source>
</evidence>
<gene>
    <name evidence="2" type="ORF">GX50_01817</name>
</gene>
<evidence type="ECO:0000256" key="1">
    <source>
        <dbReference type="SAM" id="MobiDB-lite"/>
    </source>
</evidence>
<protein>
    <submittedName>
        <fullName evidence="2">Uncharacterized protein</fullName>
    </submittedName>
</protein>
<evidence type="ECO:0000313" key="3">
    <source>
        <dbReference type="Proteomes" id="UP000226031"/>
    </source>
</evidence>
<reference evidence="2 3" key="1">
    <citation type="submission" date="2017-10" db="EMBL/GenBank/DDBJ databases">
        <title>Comparative genomics in systemic dimorphic fungi from Ajellomycetaceae.</title>
        <authorList>
            <person name="Munoz J.F."/>
            <person name="Mcewen J.G."/>
            <person name="Clay O.K."/>
            <person name="Cuomo C.A."/>
        </authorList>
    </citation>
    <scope>NUCLEOTIDE SEQUENCE [LARGE SCALE GENOMIC DNA]</scope>
    <source>
        <strain evidence="2 3">UAMH4076</strain>
    </source>
</reference>
<feature type="region of interest" description="Disordered" evidence="1">
    <location>
        <begin position="158"/>
        <end position="191"/>
    </location>
</feature>
<proteinExistence type="predicted"/>
<dbReference type="AlphaFoldDB" id="A0A2B7ZQ88"/>
<organism evidence="2 3">
    <name type="scientific">[Emmonsia] crescens</name>
    <dbReference type="NCBI Taxonomy" id="73230"/>
    <lineage>
        <taxon>Eukaryota</taxon>
        <taxon>Fungi</taxon>
        <taxon>Dikarya</taxon>
        <taxon>Ascomycota</taxon>
        <taxon>Pezizomycotina</taxon>
        <taxon>Eurotiomycetes</taxon>
        <taxon>Eurotiomycetidae</taxon>
        <taxon>Onygenales</taxon>
        <taxon>Ajellomycetaceae</taxon>
        <taxon>Emergomyces</taxon>
    </lineage>
</organism>